<sequence length="268" mass="29876">MKRRDFLTSSLAASTLALASQPQSGVAQSPAAAGPREYYQIRKYHMQSGPQTKLTDSYVADSLIPALNRLGIAPVGAFHLDLGPETPTLYLLLPCSNLETLVNVDLRLAQDEQFMKTAQPFWSAPATAPAFIRMESSLLAAFEGHPKLTPPPSAAQHGKRVFQLRTYESPSDADHVRKVEMFHHGEFEIFQKAGFDQVFYGDTLIGPRMPNLTYMLSYPELSDLTDKWKRFSSDPDWKKLSSSSRYSFEPIVSNVTNLILSPTAYSQI</sequence>
<evidence type="ECO:0000256" key="1">
    <source>
        <dbReference type="SAM" id="SignalP"/>
    </source>
</evidence>
<accession>A0AAU7D8U8</accession>
<dbReference type="Pfam" id="PF07978">
    <property type="entry name" value="NIPSNAP"/>
    <property type="match status" value="1"/>
</dbReference>
<keyword evidence="1" id="KW-0732">Signal</keyword>
<dbReference type="EMBL" id="CP121194">
    <property type="protein sequence ID" value="XBH10091.1"/>
    <property type="molecule type" value="Genomic_DNA"/>
</dbReference>
<organism evidence="4">
    <name type="scientific">Edaphobacter paludis</name>
    <dbReference type="NCBI Taxonomy" id="3035702"/>
    <lineage>
        <taxon>Bacteria</taxon>
        <taxon>Pseudomonadati</taxon>
        <taxon>Acidobacteriota</taxon>
        <taxon>Terriglobia</taxon>
        <taxon>Terriglobales</taxon>
        <taxon>Acidobacteriaceae</taxon>
        <taxon>Edaphobacter</taxon>
    </lineage>
</organism>
<reference evidence="4" key="1">
    <citation type="submission" date="2023-03" db="EMBL/GenBank/DDBJ databases">
        <title>Edaphobacter sp.</title>
        <authorList>
            <person name="Huber K.J."/>
            <person name="Papendorf J."/>
            <person name="Pilke C."/>
            <person name="Bunk B."/>
            <person name="Sproeer C."/>
            <person name="Pester M."/>
        </authorList>
    </citation>
    <scope>NUCLEOTIDE SEQUENCE</scope>
    <source>
        <strain evidence="3">DSM 109919</strain>
        <strain evidence="4">DSM 109920</strain>
    </source>
</reference>
<dbReference type="SUPFAM" id="SSF54909">
    <property type="entry name" value="Dimeric alpha+beta barrel"/>
    <property type="match status" value="2"/>
</dbReference>
<gene>
    <name evidence="3" type="ORF">P4G45_16660</name>
    <name evidence="4" type="ORF">P8936_17870</name>
</gene>
<dbReference type="RefSeq" id="WP_348267597.1">
    <property type="nucleotide sequence ID" value="NZ_CP121194.1"/>
</dbReference>
<dbReference type="KEGG" id="epl:P4G45_16660"/>
<dbReference type="InterPro" id="IPR012577">
    <property type="entry name" value="NIPSNAP"/>
</dbReference>
<dbReference type="Gene3D" id="3.30.70.100">
    <property type="match status" value="2"/>
</dbReference>
<feature type="signal peptide" evidence="1">
    <location>
        <begin position="1"/>
        <end position="19"/>
    </location>
</feature>
<evidence type="ECO:0000313" key="4">
    <source>
        <dbReference type="EMBL" id="XBH13528.1"/>
    </source>
</evidence>
<feature type="domain" description="NIPSNAP" evidence="2">
    <location>
        <begin position="163"/>
        <end position="267"/>
    </location>
</feature>
<protein>
    <submittedName>
        <fullName evidence="4">NIPSNAP family protein</fullName>
    </submittedName>
</protein>
<proteinExistence type="predicted"/>
<name>A0AAU7D8U8_9BACT</name>
<dbReference type="AlphaFoldDB" id="A0AAU7D8U8"/>
<feature type="chain" id="PRO_5043288575" evidence="1">
    <location>
        <begin position="20"/>
        <end position="268"/>
    </location>
</feature>
<dbReference type="EMBL" id="CP121195">
    <property type="protein sequence ID" value="XBH13528.1"/>
    <property type="molecule type" value="Genomic_DNA"/>
</dbReference>
<accession>A0AAU7CYB3</accession>
<evidence type="ECO:0000313" key="3">
    <source>
        <dbReference type="EMBL" id="XBH10091.1"/>
    </source>
</evidence>
<evidence type="ECO:0000259" key="2">
    <source>
        <dbReference type="Pfam" id="PF07978"/>
    </source>
</evidence>
<dbReference type="InterPro" id="IPR011008">
    <property type="entry name" value="Dimeric_a/b-barrel"/>
</dbReference>